<sequence length="279" mass="31963">MRRIFRRTLLLLGDAPLLRFAELNPLWHFKFGRPLEQLATLHVRQFFHVAEMVSFLRYCPNLFSLSCGPHILRMSENLPPPLELLSLRSLKIANEQMLPCLTVPRLEQLQISRFITMESATAGMQSLMSRSSCVLQFLSIRVDHATTAQLQDFLHTASSVVRLKLLFGHRPGFESQLQVLRGPDVLPRLQHLEIHDHGVSLYRDLLDMLWTRQLQGPLQSVRIFLSMISLGPSPARIPPDDVMTEFHTLARTGLQLQLITRERGESEFIDHTLLDTFGA</sequence>
<name>A0A8H6YTP8_9AGAR</name>
<comment type="caution">
    <text evidence="1">The sequence shown here is derived from an EMBL/GenBank/DDBJ whole genome shotgun (WGS) entry which is preliminary data.</text>
</comment>
<keyword evidence="2" id="KW-1185">Reference proteome</keyword>
<evidence type="ECO:0008006" key="3">
    <source>
        <dbReference type="Google" id="ProtNLM"/>
    </source>
</evidence>
<dbReference type="Gene3D" id="3.80.10.10">
    <property type="entry name" value="Ribonuclease Inhibitor"/>
    <property type="match status" value="1"/>
</dbReference>
<evidence type="ECO:0000313" key="1">
    <source>
        <dbReference type="EMBL" id="KAF7364687.1"/>
    </source>
</evidence>
<proteinExistence type="predicted"/>
<dbReference type="InterPro" id="IPR032675">
    <property type="entry name" value="LRR_dom_sf"/>
</dbReference>
<dbReference type="EMBL" id="JACAZI010000003">
    <property type="protein sequence ID" value="KAF7364687.1"/>
    <property type="molecule type" value="Genomic_DNA"/>
</dbReference>
<evidence type="ECO:0000313" key="2">
    <source>
        <dbReference type="Proteomes" id="UP000620124"/>
    </source>
</evidence>
<reference evidence="1" key="1">
    <citation type="submission" date="2020-05" db="EMBL/GenBank/DDBJ databases">
        <title>Mycena genomes resolve the evolution of fungal bioluminescence.</title>
        <authorList>
            <person name="Tsai I.J."/>
        </authorList>
    </citation>
    <scope>NUCLEOTIDE SEQUENCE</scope>
    <source>
        <strain evidence="1">CCC161011</strain>
    </source>
</reference>
<gene>
    <name evidence="1" type="ORF">MVEN_00338300</name>
</gene>
<protein>
    <recommendedName>
        <fullName evidence="3">F-box domain-containing protein</fullName>
    </recommendedName>
</protein>
<accession>A0A8H6YTP8</accession>
<dbReference type="AlphaFoldDB" id="A0A8H6YTP8"/>
<dbReference type="OrthoDB" id="2269034at2759"/>
<organism evidence="1 2">
    <name type="scientific">Mycena venus</name>
    <dbReference type="NCBI Taxonomy" id="2733690"/>
    <lineage>
        <taxon>Eukaryota</taxon>
        <taxon>Fungi</taxon>
        <taxon>Dikarya</taxon>
        <taxon>Basidiomycota</taxon>
        <taxon>Agaricomycotina</taxon>
        <taxon>Agaricomycetes</taxon>
        <taxon>Agaricomycetidae</taxon>
        <taxon>Agaricales</taxon>
        <taxon>Marasmiineae</taxon>
        <taxon>Mycenaceae</taxon>
        <taxon>Mycena</taxon>
    </lineage>
</organism>
<dbReference type="Proteomes" id="UP000620124">
    <property type="component" value="Unassembled WGS sequence"/>
</dbReference>